<dbReference type="Pfam" id="PF10058">
    <property type="entry name" value="Zn_ribbon_10"/>
    <property type="match status" value="1"/>
</dbReference>
<gene>
    <name evidence="4" type="ORF">AAFC00_001400</name>
</gene>
<name>A0ABR3PNS0_9PEZI</name>
<comment type="caution">
    <text evidence="4">The sequence shown here is derived from an EMBL/GenBank/DDBJ whole genome shotgun (WGS) entry which is preliminary data.</text>
</comment>
<dbReference type="InterPro" id="IPR040115">
    <property type="entry name" value="Lnp"/>
</dbReference>
<proteinExistence type="inferred from homology"/>
<feature type="compositionally biased region" description="Pro residues" evidence="2">
    <location>
        <begin position="172"/>
        <end position="201"/>
    </location>
</feature>
<comment type="function">
    <text evidence="1">Plays a role in determining ER morphology.</text>
</comment>
<feature type="transmembrane region" description="Helical" evidence="1">
    <location>
        <begin position="76"/>
        <end position="95"/>
    </location>
</feature>
<keyword evidence="1" id="KW-0472">Membrane</keyword>
<evidence type="ECO:0000313" key="4">
    <source>
        <dbReference type="EMBL" id="KAL1311208.1"/>
    </source>
</evidence>
<comment type="domain">
    <text evidence="1">The C4-type zinc finger motif is necessary both for its ER three-way tubular junction localization and formation.</text>
</comment>
<evidence type="ECO:0000256" key="2">
    <source>
        <dbReference type="SAM" id="MobiDB-lite"/>
    </source>
</evidence>
<dbReference type="Proteomes" id="UP001562354">
    <property type="component" value="Unassembled WGS sequence"/>
</dbReference>
<organism evidence="4 5">
    <name type="scientific">Neodothiora populina</name>
    <dbReference type="NCBI Taxonomy" id="2781224"/>
    <lineage>
        <taxon>Eukaryota</taxon>
        <taxon>Fungi</taxon>
        <taxon>Dikarya</taxon>
        <taxon>Ascomycota</taxon>
        <taxon>Pezizomycotina</taxon>
        <taxon>Dothideomycetes</taxon>
        <taxon>Dothideomycetidae</taxon>
        <taxon>Dothideales</taxon>
        <taxon>Dothioraceae</taxon>
        <taxon>Neodothiora</taxon>
    </lineage>
</organism>
<keyword evidence="1" id="KW-0863">Zinc-finger</keyword>
<keyword evidence="1" id="KW-0256">Endoplasmic reticulum</keyword>
<comment type="similarity">
    <text evidence="1">Belongs to the lunapark family.</text>
</comment>
<evidence type="ECO:0000313" key="5">
    <source>
        <dbReference type="Proteomes" id="UP001562354"/>
    </source>
</evidence>
<reference evidence="4 5" key="1">
    <citation type="submission" date="2024-07" db="EMBL/GenBank/DDBJ databases">
        <title>Draft sequence of the Neodothiora populina.</title>
        <authorList>
            <person name="Drown D.D."/>
            <person name="Schuette U.S."/>
            <person name="Buechlein A.B."/>
            <person name="Rusch D.R."/>
            <person name="Winton L.W."/>
            <person name="Adams G.A."/>
        </authorList>
    </citation>
    <scope>NUCLEOTIDE SEQUENCE [LARGE SCALE GENOMIC DNA]</scope>
    <source>
        <strain evidence="4 5">CPC 39397</strain>
    </source>
</reference>
<keyword evidence="1" id="KW-1133">Transmembrane helix</keyword>
<dbReference type="EMBL" id="JBFMKM010000003">
    <property type="protein sequence ID" value="KAL1311208.1"/>
    <property type="molecule type" value="Genomic_DNA"/>
</dbReference>
<feature type="domain" description="Lunapark zinc ribbon" evidence="3">
    <location>
        <begin position="245"/>
        <end position="301"/>
    </location>
</feature>
<accession>A0ABR3PNS0</accession>
<dbReference type="GeneID" id="95975103"/>
<feature type="region of interest" description="Disordered" evidence="2">
    <location>
        <begin position="318"/>
        <end position="386"/>
    </location>
</feature>
<dbReference type="InterPro" id="IPR019273">
    <property type="entry name" value="Lunapark_Znf"/>
</dbReference>
<dbReference type="PANTHER" id="PTHR22166">
    <property type="entry name" value="ENDOPLASMIC RETICULUM JUNCTION FORMATION PROTEIN LUNAPARK"/>
    <property type="match status" value="1"/>
</dbReference>
<dbReference type="PANTHER" id="PTHR22166:SF12">
    <property type="entry name" value="ENDOPLASMIC RETICULUM JUNCTION FORMATION PROTEIN LUNAPARK"/>
    <property type="match status" value="1"/>
</dbReference>
<feature type="region of interest" description="Disordered" evidence="2">
    <location>
        <begin position="137"/>
        <end position="240"/>
    </location>
</feature>
<evidence type="ECO:0000259" key="3">
    <source>
        <dbReference type="Pfam" id="PF10058"/>
    </source>
</evidence>
<keyword evidence="5" id="KW-1185">Reference proteome</keyword>
<keyword evidence="1" id="KW-0479">Metal-binding</keyword>
<keyword evidence="1" id="KW-0812">Transmembrane</keyword>
<keyword evidence="1" id="KW-0862">Zinc</keyword>
<comment type="subcellular location">
    <subcellularLocation>
        <location evidence="1">Endoplasmic reticulum membrane</location>
        <topology evidence="1">Multi-pass membrane protein</topology>
    </subcellularLocation>
</comment>
<sequence length="386" mass="42460">MVSFWPFKGQDTSAASFEKLLSSLSTKINKETVKNDSLRQKQRRYRVLWTLYTSFAYILAVLILTLVTGWQNWTAIEYTGLAGTPLVIYAVRTALDATYNYRLTKSQNQLNQLHKERDAAITKLKEATKYNTTQQLLEKYGGSPPKPAALKRKPSGAQNKATPSPRVARTGIPPPPTANIPGRVPPPTFPSAPHTSPPSPPSRQQQQQENDHPSDPQAEFAPNAFSAPAPAFRPAQDYASSSPRWFDRILDVVLGDDETQPKNRIVLICKNCRLVNGQAPPGTQSLDDVGPWRCMACQTLNASESPAKEMIQKIVTEEGDKHGVTKTKRRATTVDGAQDEHDSSDSSAPVAVVKDEDSEDDDQDSIVVDTAPPAASTRSKAKQRNK</sequence>
<evidence type="ECO:0000256" key="1">
    <source>
        <dbReference type="RuleBase" id="RU367073"/>
    </source>
</evidence>
<dbReference type="RefSeq" id="XP_069204057.1">
    <property type="nucleotide sequence ID" value="XM_069340589.1"/>
</dbReference>
<protein>
    <recommendedName>
        <fullName evidence="1">Endoplasmic reticulum junction formation protein lunapark</fullName>
    </recommendedName>
</protein>
<feature type="transmembrane region" description="Helical" evidence="1">
    <location>
        <begin position="47"/>
        <end position="70"/>
    </location>
</feature>
<feature type="compositionally biased region" description="Low complexity" evidence="2">
    <location>
        <begin position="218"/>
        <end position="235"/>
    </location>
</feature>